<evidence type="ECO:0000259" key="1">
    <source>
        <dbReference type="Pfam" id="PF04773"/>
    </source>
</evidence>
<accession>A0A2T5IYX6</accession>
<evidence type="ECO:0000313" key="3">
    <source>
        <dbReference type="Proteomes" id="UP000244223"/>
    </source>
</evidence>
<dbReference type="Pfam" id="PF04773">
    <property type="entry name" value="FecR"/>
    <property type="match status" value="1"/>
</dbReference>
<protein>
    <submittedName>
        <fullName evidence="2">FecR family protein</fullName>
    </submittedName>
</protein>
<dbReference type="RefSeq" id="WP_107865843.1">
    <property type="nucleotide sequence ID" value="NZ_QAON01000008.1"/>
</dbReference>
<dbReference type="Proteomes" id="UP000244223">
    <property type="component" value="Unassembled WGS sequence"/>
</dbReference>
<dbReference type="InterPro" id="IPR006311">
    <property type="entry name" value="TAT_signal"/>
</dbReference>
<keyword evidence="3" id="KW-1185">Reference proteome</keyword>
<dbReference type="OrthoDB" id="369729at2"/>
<evidence type="ECO:0000313" key="2">
    <source>
        <dbReference type="EMBL" id="PTQ89204.1"/>
    </source>
</evidence>
<comment type="caution">
    <text evidence="2">The sequence shown here is derived from an EMBL/GenBank/DDBJ whole genome shotgun (WGS) entry which is preliminary data.</text>
</comment>
<name>A0A2T5IYX6_9GAMM</name>
<reference evidence="2 3" key="1">
    <citation type="submission" date="2018-04" db="EMBL/GenBank/DDBJ databases">
        <title>Genomic Encyclopedia of Archaeal and Bacterial Type Strains, Phase II (KMG-II): from individual species to whole genera.</title>
        <authorList>
            <person name="Goeker M."/>
        </authorList>
    </citation>
    <scope>NUCLEOTIDE SEQUENCE [LARGE SCALE GENOMIC DNA]</scope>
    <source>
        <strain evidence="2 3">DSM 5822</strain>
    </source>
</reference>
<feature type="domain" description="FecR protein" evidence="1">
    <location>
        <begin position="60"/>
        <end position="151"/>
    </location>
</feature>
<sequence length="207" mass="21985">MRANCQCQSRRQFLGQGLGLGLALLLPSLGDASQFTATEGSIWIDGRKAQQKMSVNANSRIKTGANGKAQFVIGDNAFLLAANSEVRFNPIRKRSTTISGLRLLTGGLLSVFGTGNKKLLTPTATIGIRGTGVYMMAEADSSYICLCYGKVDLAANHSPALNYPLSAEHHLGKLVGSDGSVVETGMQGHTDEELVMLEALVGRKVPF</sequence>
<dbReference type="InterPro" id="IPR006860">
    <property type="entry name" value="FecR"/>
</dbReference>
<dbReference type="PROSITE" id="PS51318">
    <property type="entry name" value="TAT"/>
    <property type="match status" value="1"/>
</dbReference>
<proteinExistence type="predicted"/>
<gene>
    <name evidence="2" type="ORF">C8N29_10888</name>
</gene>
<organism evidence="2 3">
    <name type="scientific">Agitococcus lubricus</name>
    <dbReference type="NCBI Taxonomy" id="1077255"/>
    <lineage>
        <taxon>Bacteria</taxon>
        <taxon>Pseudomonadati</taxon>
        <taxon>Pseudomonadota</taxon>
        <taxon>Gammaproteobacteria</taxon>
        <taxon>Moraxellales</taxon>
        <taxon>Moraxellaceae</taxon>
        <taxon>Agitococcus</taxon>
    </lineage>
</organism>
<dbReference type="EMBL" id="QAON01000008">
    <property type="protein sequence ID" value="PTQ89204.1"/>
    <property type="molecule type" value="Genomic_DNA"/>
</dbReference>
<dbReference type="AlphaFoldDB" id="A0A2T5IYX6"/>